<evidence type="ECO:0000256" key="3">
    <source>
        <dbReference type="ARBA" id="ARBA00022840"/>
    </source>
</evidence>
<dbReference type="GO" id="GO:0005524">
    <property type="term" value="F:ATP binding"/>
    <property type="evidence" value="ECO:0007669"/>
    <property type="project" value="UniProtKB-KW"/>
</dbReference>
<dbReference type="AlphaFoldDB" id="A0A511W6L3"/>
<dbReference type="EMBL" id="BJYA01000014">
    <property type="protein sequence ID" value="GEN46371.1"/>
    <property type="molecule type" value="Genomic_DNA"/>
</dbReference>
<evidence type="ECO:0000313" key="5">
    <source>
        <dbReference type="EMBL" id="GEN46371.1"/>
    </source>
</evidence>
<dbReference type="Proteomes" id="UP000321440">
    <property type="component" value="Unassembled WGS sequence"/>
</dbReference>
<dbReference type="Pfam" id="PF00005">
    <property type="entry name" value="ABC_tran"/>
    <property type="match status" value="1"/>
</dbReference>
<keyword evidence="6" id="KW-1185">Reference proteome</keyword>
<keyword evidence="1" id="KW-0813">Transport</keyword>
<sequence>MDMLEVRNVGLTYNDFVAIDDLTFTLEQGKTYGLLGRNGAGKTSILSLIAAFQLQTKGTIKLNKASVFENPESMQKISFVYDQDYSEETEKVKKLLEATKKYRPYFDQEYADYLIKKFKLPLNKPVKNLSKGMQSAFNVTVGLASRSPITIFDESYLGMDVPTREIFYEEILKEQGENPRIIILSTHLVSEMDHLFDEVLVVHKGSLIVKEQYEDLISKGVHITGNENSINKFIQGYKVIHEQKLGGTKSALIYGSLTEQDRELAKKDGLQLNPATLQELFTHLTKEKGDEDE</sequence>
<reference evidence="5 6" key="1">
    <citation type="submission" date="2019-07" db="EMBL/GenBank/DDBJ databases">
        <title>Whole genome shotgun sequence of Alkalibacillus haloalkaliphilus NBRC 103110.</title>
        <authorList>
            <person name="Hosoyama A."/>
            <person name="Uohara A."/>
            <person name="Ohji S."/>
            <person name="Ichikawa N."/>
        </authorList>
    </citation>
    <scope>NUCLEOTIDE SEQUENCE [LARGE SCALE GENOMIC DNA]</scope>
    <source>
        <strain evidence="5 6">NBRC 103110</strain>
    </source>
</reference>
<dbReference type="InterPro" id="IPR051782">
    <property type="entry name" value="ABC_Transporter_VariousFunc"/>
</dbReference>
<protein>
    <submittedName>
        <fullName evidence="5">ABC transporter</fullName>
    </submittedName>
</protein>
<gene>
    <name evidence="5" type="ORF">AHA02nite_21470</name>
</gene>
<dbReference type="GO" id="GO:0016887">
    <property type="term" value="F:ATP hydrolysis activity"/>
    <property type="evidence" value="ECO:0007669"/>
    <property type="project" value="InterPro"/>
</dbReference>
<dbReference type="PANTHER" id="PTHR42939:SF1">
    <property type="entry name" value="ABC TRANSPORTER ATP-BINDING PROTEIN ALBC-RELATED"/>
    <property type="match status" value="1"/>
</dbReference>
<dbReference type="OrthoDB" id="9804819at2"/>
<evidence type="ECO:0000256" key="1">
    <source>
        <dbReference type="ARBA" id="ARBA00022448"/>
    </source>
</evidence>
<proteinExistence type="predicted"/>
<evidence type="ECO:0000259" key="4">
    <source>
        <dbReference type="PROSITE" id="PS50893"/>
    </source>
</evidence>
<name>A0A511W6L3_9BACI</name>
<dbReference type="InterPro" id="IPR003593">
    <property type="entry name" value="AAA+_ATPase"/>
</dbReference>
<dbReference type="InterPro" id="IPR027417">
    <property type="entry name" value="P-loop_NTPase"/>
</dbReference>
<dbReference type="SMART" id="SM00382">
    <property type="entry name" value="AAA"/>
    <property type="match status" value="1"/>
</dbReference>
<evidence type="ECO:0000256" key="2">
    <source>
        <dbReference type="ARBA" id="ARBA00022741"/>
    </source>
</evidence>
<organism evidence="5 6">
    <name type="scientific">Alkalibacillus haloalkaliphilus</name>
    <dbReference type="NCBI Taxonomy" id="94136"/>
    <lineage>
        <taxon>Bacteria</taxon>
        <taxon>Bacillati</taxon>
        <taxon>Bacillota</taxon>
        <taxon>Bacilli</taxon>
        <taxon>Bacillales</taxon>
        <taxon>Bacillaceae</taxon>
        <taxon>Alkalibacillus</taxon>
    </lineage>
</organism>
<dbReference type="SUPFAM" id="SSF52540">
    <property type="entry name" value="P-loop containing nucleoside triphosphate hydrolases"/>
    <property type="match status" value="1"/>
</dbReference>
<keyword evidence="2" id="KW-0547">Nucleotide-binding</keyword>
<dbReference type="PANTHER" id="PTHR42939">
    <property type="entry name" value="ABC TRANSPORTER ATP-BINDING PROTEIN ALBC-RELATED"/>
    <property type="match status" value="1"/>
</dbReference>
<accession>A0A511W6L3</accession>
<dbReference type="Gene3D" id="3.40.50.300">
    <property type="entry name" value="P-loop containing nucleotide triphosphate hydrolases"/>
    <property type="match status" value="1"/>
</dbReference>
<keyword evidence="3" id="KW-0067">ATP-binding</keyword>
<dbReference type="InterPro" id="IPR003439">
    <property type="entry name" value="ABC_transporter-like_ATP-bd"/>
</dbReference>
<comment type="caution">
    <text evidence="5">The sequence shown here is derived from an EMBL/GenBank/DDBJ whole genome shotgun (WGS) entry which is preliminary data.</text>
</comment>
<feature type="domain" description="ABC transporter" evidence="4">
    <location>
        <begin position="4"/>
        <end position="229"/>
    </location>
</feature>
<dbReference type="RefSeq" id="WP_146817138.1">
    <property type="nucleotide sequence ID" value="NZ_BJYA01000014.1"/>
</dbReference>
<evidence type="ECO:0000313" key="6">
    <source>
        <dbReference type="Proteomes" id="UP000321440"/>
    </source>
</evidence>
<dbReference type="PROSITE" id="PS50893">
    <property type="entry name" value="ABC_TRANSPORTER_2"/>
    <property type="match status" value="1"/>
</dbReference>